<evidence type="ECO:0000313" key="2">
    <source>
        <dbReference type="Proteomes" id="UP000594638"/>
    </source>
</evidence>
<name>A0A8S0TFN7_OLEEU</name>
<comment type="caution">
    <text evidence="1">The sequence shown here is derived from an EMBL/GenBank/DDBJ whole genome shotgun (WGS) entry which is preliminary data.</text>
</comment>
<sequence>MLFKDYEYLVEKVKEQQFSEDTPLEEIYMEDPKTRVNIMMSILDSKSKHQIRGLGDGCRQEIEISSSRVHNTEKELEAKCAAQKVKYTTLAEMEQRMQNKTKLVK</sequence>
<dbReference type="EMBL" id="CACTIH010005883">
    <property type="protein sequence ID" value="CAA3002835.1"/>
    <property type="molecule type" value="Genomic_DNA"/>
</dbReference>
<dbReference type="Gramene" id="OE9A102132T1">
    <property type="protein sequence ID" value="OE9A102132C1"/>
    <property type="gene ID" value="OE9A102132"/>
</dbReference>
<organism evidence="1 2">
    <name type="scientific">Olea europaea subsp. europaea</name>
    <dbReference type="NCBI Taxonomy" id="158383"/>
    <lineage>
        <taxon>Eukaryota</taxon>
        <taxon>Viridiplantae</taxon>
        <taxon>Streptophyta</taxon>
        <taxon>Embryophyta</taxon>
        <taxon>Tracheophyta</taxon>
        <taxon>Spermatophyta</taxon>
        <taxon>Magnoliopsida</taxon>
        <taxon>eudicotyledons</taxon>
        <taxon>Gunneridae</taxon>
        <taxon>Pentapetalae</taxon>
        <taxon>asterids</taxon>
        <taxon>lamiids</taxon>
        <taxon>Lamiales</taxon>
        <taxon>Oleaceae</taxon>
        <taxon>Oleeae</taxon>
        <taxon>Olea</taxon>
    </lineage>
</organism>
<dbReference type="Proteomes" id="UP000594638">
    <property type="component" value="Unassembled WGS sequence"/>
</dbReference>
<accession>A0A8S0TFN7</accession>
<dbReference type="OrthoDB" id="1708998at2759"/>
<proteinExistence type="predicted"/>
<reference evidence="1 2" key="1">
    <citation type="submission" date="2019-12" db="EMBL/GenBank/DDBJ databases">
        <authorList>
            <person name="Alioto T."/>
            <person name="Alioto T."/>
            <person name="Gomez Garrido J."/>
        </authorList>
    </citation>
    <scope>NUCLEOTIDE SEQUENCE [LARGE SCALE GENOMIC DNA]</scope>
</reference>
<evidence type="ECO:0000313" key="1">
    <source>
        <dbReference type="EMBL" id="CAA3002835.1"/>
    </source>
</evidence>
<dbReference type="AlphaFoldDB" id="A0A8S0TFN7"/>
<protein>
    <submittedName>
        <fullName evidence="1">Uncharacterized protein</fullName>
    </submittedName>
</protein>
<keyword evidence="2" id="KW-1185">Reference proteome</keyword>
<gene>
    <name evidence="1" type="ORF">OLEA9_A102132</name>
</gene>